<evidence type="ECO:0000313" key="5">
    <source>
        <dbReference type="EMBL" id="ETS61139.1"/>
    </source>
</evidence>
<sequence>MRTRPGSIRAAELQAPSLCARSRSAASLEAPSSDPSSFLANTSRSMDRLDQPLSDTPMPRRSGATSRSSPYSRNARSRTADDTGLWKHDRYDENASARGPRRAGSGRPLSFPRDPAETNEVKATGKLFIENLHWDVSEQDLKTLFEQIGPVAKAYIKYDRSDRSTGRAVVVYDNPNHALQAKNEYDGAKAKGQVISITQEMRADRPKVQTHKSLLSRFDLGSRLKGGEEEVAGSFVDRLGPVRHAREGKKTTSTRGENARTAATREKRKPKTAADLDAELDAFMNAPAQESAQTQTQAQPTQQQHDVEMA</sequence>
<dbReference type="PANTHER" id="PTHR19965:SF82">
    <property type="entry name" value="THO COMPLEX SUBUNIT 4"/>
    <property type="match status" value="1"/>
</dbReference>
<protein>
    <recommendedName>
        <fullName evidence="4">RRM domain-containing protein</fullName>
    </recommendedName>
</protein>
<name>W3VHT8_MOEAP</name>
<feature type="compositionally biased region" description="Polar residues" evidence="3">
    <location>
        <begin position="34"/>
        <end position="44"/>
    </location>
</feature>
<accession>W3VHT8</accession>
<dbReference type="Pfam" id="PF13865">
    <property type="entry name" value="FoP_duplication"/>
    <property type="match status" value="1"/>
</dbReference>
<evidence type="ECO:0000259" key="4">
    <source>
        <dbReference type="PROSITE" id="PS50102"/>
    </source>
</evidence>
<dbReference type="AlphaFoldDB" id="W3VHT8"/>
<dbReference type="Gene3D" id="3.30.70.330">
    <property type="match status" value="1"/>
</dbReference>
<keyword evidence="6" id="KW-1185">Reference proteome</keyword>
<feature type="compositionally biased region" description="Polar residues" evidence="3">
    <location>
        <begin position="63"/>
        <end position="74"/>
    </location>
</feature>
<evidence type="ECO:0000256" key="3">
    <source>
        <dbReference type="SAM" id="MobiDB-lite"/>
    </source>
</evidence>
<dbReference type="SUPFAM" id="SSF54928">
    <property type="entry name" value="RNA-binding domain, RBD"/>
    <property type="match status" value="1"/>
</dbReference>
<dbReference type="SMART" id="SM00360">
    <property type="entry name" value="RRM"/>
    <property type="match status" value="1"/>
</dbReference>
<organism evidence="5 6">
    <name type="scientific">Moesziomyces aphidis</name>
    <name type="common">Pseudozyma aphidis</name>
    <dbReference type="NCBI Taxonomy" id="84754"/>
    <lineage>
        <taxon>Eukaryota</taxon>
        <taxon>Fungi</taxon>
        <taxon>Dikarya</taxon>
        <taxon>Basidiomycota</taxon>
        <taxon>Ustilaginomycotina</taxon>
        <taxon>Ustilaginomycetes</taxon>
        <taxon>Ustilaginales</taxon>
        <taxon>Ustilaginaceae</taxon>
        <taxon>Moesziomyces</taxon>
    </lineage>
</organism>
<dbReference type="InterPro" id="IPR000504">
    <property type="entry name" value="RRM_dom"/>
</dbReference>
<dbReference type="GO" id="GO:0005634">
    <property type="term" value="C:nucleus"/>
    <property type="evidence" value="ECO:0007669"/>
    <property type="project" value="TreeGrafter"/>
</dbReference>
<dbReference type="InterPro" id="IPR051229">
    <property type="entry name" value="ALYREF_mRNA_export"/>
</dbReference>
<keyword evidence="1 2" id="KW-0694">RNA-binding</keyword>
<dbReference type="PANTHER" id="PTHR19965">
    <property type="entry name" value="RNA AND EXPORT FACTOR BINDING PROTEIN"/>
    <property type="match status" value="1"/>
</dbReference>
<dbReference type="PROSITE" id="PS50102">
    <property type="entry name" value="RRM"/>
    <property type="match status" value="1"/>
</dbReference>
<comment type="caution">
    <text evidence="5">The sequence shown here is derived from an EMBL/GenBank/DDBJ whole genome shotgun (WGS) entry which is preliminary data.</text>
</comment>
<evidence type="ECO:0000256" key="2">
    <source>
        <dbReference type="PROSITE-ProRule" id="PRU00176"/>
    </source>
</evidence>
<dbReference type="HOGENOM" id="CLU_052367_4_1_1"/>
<dbReference type="Proteomes" id="UP000019462">
    <property type="component" value="Unassembled WGS sequence"/>
</dbReference>
<dbReference type="GO" id="GO:0003729">
    <property type="term" value="F:mRNA binding"/>
    <property type="evidence" value="ECO:0007669"/>
    <property type="project" value="TreeGrafter"/>
</dbReference>
<feature type="compositionally biased region" description="Basic and acidic residues" evidence="3">
    <location>
        <begin position="78"/>
        <end position="95"/>
    </location>
</feature>
<dbReference type="InterPro" id="IPR025715">
    <property type="entry name" value="FoP_C"/>
</dbReference>
<reference evidence="5 6" key="1">
    <citation type="journal article" date="2014" name="Genome Announc.">
        <title>Genome sequence of the basidiomycetous fungus Pseudozyma aphidis DSM70725, an efficient producer of biosurfactant mannosylerythritol lipids.</title>
        <authorList>
            <person name="Lorenz S."/>
            <person name="Guenther M."/>
            <person name="Grumaz C."/>
            <person name="Rupp S."/>
            <person name="Zibek S."/>
            <person name="Sohn K."/>
        </authorList>
    </citation>
    <scope>NUCLEOTIDE SEQUENCE [LARGE SCALE GENOMIC DNA]</scope>
    <source>
        <strain evidence="6">ATCC 32657 / CBS 517.83 / DSM 70725 / JCM 10318 / NBRC 10182 / NRRL Y-7954 / St-0401</strain>
    </source>
</reference>
<dbReference type="CDD" id="cd12418">
    <property type="entry name" value="RRM_Aly_REF_like"/>
    <property type="match status" value="1"/>
</dbReference>
<dbReference type="InterPro" id="IPR035979">
    <property type="entry name" value="RBD_domain_sf"/>
</dbReference>
<dbReference type="InterPro" id="IPR012677">
    <property type="entry name" value="Nucleotide-bd_a/b_plait_sf"/>
</dbReference>
<evidence type="ECO:0000313" key="6">
    <source>
        <dbReference type="Proteomes" id="UP000019462"/>
    </source>
</evidence>
<feature type="region of interest" description="Disordered" evidence="3">
    <location>
        <begin position="242"/>
        <end position="310"/>
    </location>
</feature>
<feature type="compositionally biased region" description="Low complexity" evidence="3">
    <location>
        <begin position="15"/>
        <end position="33"/>
    </location>
</feature>
<feature type="region of interest" description="Disordered" evidence="3">
    <location>
        <begin position="1"/>
        <end position="118"/>
    </location>
</feature>
<gene>
    <name evidence="5" type="ORF">PaG_05090</name>
</gene>
<feature type="compositionally biased region" description="Low complexity" evidence="3">
    <location>
        <begin position="286"/>
        <end position="304"/>
    </location>
</feature>
<dbReference type="OrthoDB" id="5382468at2759"/>
<proteinExistence type="predicted"/>
<feature type="compositionally biased region" description="Low complexity" evidence="3">
    <location>
        <begin position="96"/>
        <end position="108"/>
    </location>
</feature>
<dbReference type="Pfam" id="PF00076">
    <property type="entry name" value="RRM_1"/>
    <property type="match status" value="1"/>
</dbReference>
<dbReference type="EMBL" id="AWNI01000022">
    <property type="protein sequence ID" value="ETS61139.1"/>
    <property type="molecule type" value="Genomic_DNA"/>
</dbReference>
<feature type="domain" description="RRM" evidence="4">
    <location>
        <begin position="125"/>
        <end position="202"/>
    </location>
</feature>
<evidence type="ECO:0000256" key="1">
    <source>
        <dbReference type="ARBA" id="ARBA00022884"/>
    </source>
</evidence>